<dbReference type="Proteomes" id="UP001209412">
    <property type="component" value="Unassembled WGS sequence"/>
</dbReference>
<dbReference type="InterPro" id="IPR036909">
    <property type="entry name" value="Cyt_c-like_dom_sf"/>
</dbReference>
<dbReference type="InterPro" id="IPR009056">
    <property type="entry name" value="Cyt_c-like_dom"/>
</dbReference>
<evidence type="ECO:0000256" key="4">
    <source>
        <dbReference type="ARBA" id="ARBA00022982"/>
    </source>
</evidence>
<evidence type="ECO:0000256" key="5">
    <source>
        <dbReference type="ARBA" id="ARBA00023004"/>
    </source>
</evidence>
<dbReference type="GO" id="GO:0009055">
    <property type="term" value="F:electron transfer activity"/>
    <property type="evidence" value="ECO:0007669"/>
    <property type="project" value="InterPro"/>
</dbReference>
<dbReference type="AlphaFoldDB" id="A0AAP5F013"/>
<evidence type="ECO:0000256" key="1">
    <source>
        <dbReference type="ARBA" id="ARBA00022448"/>
    </source>
</evidence>
<evidence type="ECO:0000256" key="3">
    <source>
        <dbReference type="ARBA" id="ARBA00022723"/>
    </source>
</evidence>
<feature type="chain" id="PRO_5042969959" evidence="7">
    <location>
        <begin position="24"/>
        <end position="224"/>
    </location>
</feature>
<evidence type="ECO:0000313" key="10">
    <source>
        <dbReference type="EMBL" id="MDQ6413480.1"/>
    </source>
</evidence>
<keyword evidence="1" id="KW-0813">Transport</keyword>
<proteinExistence type="predicted"/>
<evidence type="ECO:0000313" key="9">
    <source>
        <dbReference type="EMBL" id="MCX4151668.1"/>
    </source>
</evidence>
<evidence type="ECO:0000256" key="6">
    <source>
        <dbReference type="PROSITE-ProRule" id="PRU00433"/>
    </source>
</evidence>
<dbReference type="InterPro" id="IPR002327">
    <property type="entry name" value="Cyt_c_1A/1B"/>
</dbReference>
<dbReference type="Gene3D" id="1.10.760.10">
    <property type="entry name" value="Cytochrome c-like domain"/>
    <property type="match status" value="1"/>
</dbReference>
<keyword evidence="11" id="KW-1185">Reference proteome</keyword>
<evidence type="ECO:0000256" key="2">
    <source>
        <dbReference type="ARBA" id="ARBA00022617"/>
    </source>
</evidence>
<dbReference type="EMBL" id="JAPKHW010000060">
    <property type="protein sequence ID" value="MCX4151668.1"/>
    <property type="molecule type" value="Genomic_DNA"/>
</dbReference>
<dbReference type="Proteomes" id="UP001242288">
    <property type="component" value="Unassembled WGS sequence"/>
</dbReference>
<dbReference type="EMBL" id="JAMXWF010000060">
    <property type="protein sequence ID" value="MDQ6413480.1"/>
    <property type="molecule type" value="Genomic_DNA"/>
</dbReference>
<keyword evidence="5 6" id="KW-0408">Iron</keyword>
<dbReference type="GO" id="GO:0020037">
    <property type="term" value="F:heme binding"/>
    <property type="evidence" value="ECO:0007669"/>
    <property type="project" value="InterPro"/>
</dbReference>
<evidence type="ECO:0000256" key="7">
    <source>
        <dbReference type="SAM" id="SignalP"/>
    </source>
</evidence>
<dbReference type="SUPFAM" id="SSF46626">
    <property type="entry name" value="Cytochrome c"/>
    <property type="match status" value="1"/>
</dbReference>
<evidence type="ECO:0000313" key="11">
    <source>
        <dbReference type="Proteomes" id="UP001209412"/>
    </source>
</evidence>
<keyword evidence="3 6" id="KW-0479">Metal-binding</keyword>
<sequence>MKRQPCRRAILAALATLAFGAPAHGEGDLVRGAQAARACMECHSFAPGRHMTGPSLAGVWGRKAGTAAGFARYSDALKRSGLVWDERHLDEWLTKPAAVVPGNAMDFPGIADSRTRADLLAYVKAVSSGRVSAPDRGLPNLKEADAASQVTAIRYCGDTYRLTTADGKTHAFWEFNLRFKTDGSAEGPPAGKPVLLGTGMRGDRAAVVFSRPEEISGFIRRQCA</sequence>
<name>A0AAP5F013_9BURK</name>
<keyword evidence="7" id="KW-0732">Signal</keyword>
<accession>A0AAP5F013</accession>
<keyword evidence="4" id="KW-0249">Electron transport</keyword>
<organism evidence="10 12">
    <name type="scientific">Paraburkholderia madseniana</name>
    <dbReference type="NCBI Taxonomy" id="2599607"/>
    <lineage>
        <taxon>Bacteria</taxon>
        <taxon>Pseudomonadati</taxon>
        <taxon>Pseudomonadota</taxon>
        <taxon>Betaproteobacteria</taxon>
        <taxon>Burkholderiales</taxon>
        <taxon>Burkholderiaceae</taxon>
        <taxon>Paraburkholderia</taxon>
    </lineage>
</organism>
<dbReference type="PROSITE" id="PS51007">
    <property type="entry name" value="CYTC"/>
    <property type="match status" value="1"/>
</dbReference>
<reference evidence="10" key="1">
    <citation type="submission" date="2022-06" db="EMBL/GenBank/DDBJ databases">
        <title>PHB producers.</title>
        <authorList>
            <person name="Besaury L."/>
        </authorList>
    </citation>
    <scope>NUCLEOTIDE SEQUENCE</scope>
    <source>
        <strain evidence="10 11">SEWS6</strain>
    </source>
</reference>
<dbReference type="PRINTS" id="PR00604">
    <property type="entry name" value="CYTCHRMECIAB"/>
</dbReference>
<dbReference type="PANTHER" id="PTHR11961">
    <property type="entry name" value="CYTOCHROME C"/>
    <property type="match status" value="1"/>
</dbReference>
<evidence type="ECO:0000313" key="12">
    <source>
        <dbReference type="Proteomes" id="UP001242288"/>
    </source>
</evidence>
<evidence type="ECO:0000259" key="8">
    <source>
        <dbReference type="PROSITE" id="PS51007"/>
    </source>
</evidence>
<keyword evidence="2 6" id="KW-0349">Heme</keyword>
<dbReference type="RefSeq" id="WP_266242195.1">
    <property type="nucleotide sequence ID" value="NZ_JAMXWF010000060.1"/>
</dbReference>
<feature type="signal peptide" evidence="7">
    <location>
        <begin position="1"/>
        <end position="23"/>
    </location>
</feature>
<gene>
    <name evidence="10" type="ORF">NIE36_40870</name>
    <name evidence="9" type="ORF">OSB80_40970</name>
</gene>
<dbReference type="GO" id="GO:0046872">
    <property type="term" value="F:metal ion binding"/>
    <property type="evidence" value="ECO:0007669"/>
    <property type="project" value="UniProtKB-KW"/>
</dbReference>
<comment type="caution">
    <text evidence="10">The sequence shown here is derived from an EMBL/GenBank/DDBJ whole genome shotgun (WGS) entry which is preliminary data.</text>
</comment>
<protein>
    <submittedName>
        <fullName evidence="10">Cytochrome C</fullName>
    </submittedName>
</protein>
<feature type="domain" description="Cytochrome c" evidence="8">
    <location>
        <begin position="27"/>
        <end position="127"/>
    </location>
</feature>